<evidence type="ECO:0000313" key="3">
    <source>
        <dbReference type="Proteomes" id="UP000054248"/>
    </source>
</evidence>
<feature type="region of interest" description="Disordered" evidence="1">
    <location>
        <begin position="123"/>
        <end position="191"/>
    </location>
</feature>
<organism evidence="2 3">
    <name type="scientific">Tulasnella calospora MUT 4182</name>
    <dbReference type="NCBI Taxonomy" id="1051891"/>
    <lineage>
        <taxon>Eukaryota</taxon>
        <taxon>Fungi</taxon>
        <taxon>Dikarya</taxon>
        <taxon>Basidiomycota</taxon>
        <taxon>Agaricomycotina</taxon>
        <taxon>Agaricomycetes</taxon>
        <taxon>Cantharellales</taxon>
        <taxon>Tulasnellaceae</taxon>
        <taxon>Tulasnella</taxon>
    </lineage>
</organism>
<accession>A0A0C3QLW8</accession>
<dbReference type="OrthoDB" id="3267337at2759"/>
<protein>
    <submittedName>
        <fullName evidence="2">Uncharacterized protein</fullName>
    </submittedName>
</protein>
<feature type="region of interest" description="Disordered" evidence="1">
    <location>
        <begin position="31"/>
        <end position="51"/>
    </location>
</feature>
<dbReference type="AlphaFoldDB" id="A0A0C3QLW8"/>
<dbReference type="HOGENOM" id="CLU_1278460_0_0_1"/>
<evidence type="ECO:0000256" key="1">
    <source>
        <dbReference type="SAM" id="MobiDB-lite"/>
    </source>
</evidence>
<gene>
    <name evidence="2" type="ORF">M407DRAFT_22129</name>
</gene>
<keyword evidence="3" id="KW-1185">Reference proteome</keyword>
<sequence>MLSTRSNPTYDPPAPLSYHCDNHLVPFLDAEHSETDCPTETETETPPDSPVRLVTGSSSNNKSAVNIVQATNALGLIAKQPITRRSAPDIGDDPGYVAEGETEKILVGGKRAKKAFPAPEGSIWFRRRASSNSQSPSPRGGPSNGIHRTTPLASRSASPALRLGVAATPRELSPTRPVALAGQPSTSPKGLTAAIQTPLAASAIVYFPSTPGVAPR</sequence>
<dbReference type="Proteomes" id="UP000054248">
    <property type="component" value="Unassembled WGS sequence"/>
</dbReference>
<reference evidence="3" key="2">
    <citation type="submission" date="2015-01" db="EMBL/GenBank/DDBJ databases">
        <title>Evolutionary Origins and Diversification of the Mycorrhizal Mutualists.</title>
        <authorList>
            <consortium name="DOE Joint Genome Institute"/>
            <consortium name="Mycorrhizal Genomics Consortium"/>
            <person name="Kohler A."/>
            <person name="Kuo A."/>
            <person name="Nagy L.G."/>
            <person name="Floudas D."/>
            <person name="Copeland A."/>
            <person name="Barry K.W."/>
            <person name="Cichocki N."/>
            <person name="Veneault-Fourrey C."/>
            <person name="LaButti K."/>
            <person name="Lindquist E.A."/>
            <person name="Lipzen A."/>
            <person name="Lundell T."/>
            <person name="Morin E."/>
            <person name="Murat C."/>
            <person name="Riley R."/>
            <person name="Ohm R."/>
            <person name="Sun H."/>
            <person name="Tunlid A."/>
            <person name="Henrissat B."/>
            <person name="Grigoriev I.V."/>
            <person name="Hibbett D.S."/>
            <person name="Martin F."/>
        </authorList>
    </citation>
    <scope>NUCLEOTIDE SEQUENCE [LARGE SCALE GENOMIC DNA]</scope>
    <source>
        <strain evidence="3">MUT 4182</strain>
    </source>
</reference>
<reference evidence="2 3" key="1">
    <citation type="submission" date="2014-04" db="EMBL/GenBank/DDBJ databases">
        <authorList>
            <consortium name="DOE Joint Genome Institute"/>
            <person name="Kuo A."/>
            <person name="Girlanda M."/>
            <person name="Perotto S."/>
            <person name="Kohler A."/>
            <person name="Nagy L.G."/>
            <person name="Floudas D."/>
            <person name="Copeland A."/>
            <person name="Barry K.W."/>
            <person name="Cichocki N."/>
            <person name="Veneault-Fourrey C."/>
            <person name="LaButti K."/>
            <person name="Lindquist E.A."/>
            <person name="Lipzen A."/>
            <person name="Lundell T."/>
            <person name="Morin E."/>
            <person name="Murat C."/>
            <person name="Sun H."/>
            <person name="Tunlid A."/>
            <person name="Henrissat B."/>
            <person name="Grigoriev I.V."/>
            <person name="Hibbett D.S."/>
            <person name="Martin F."/>
            <person name="Nordberg H.P."/>
            <person name="Cantor M.N."/>
            <person name="Hua S.X."/>
        </authorList>
    </citation>
    <scope>NUCLEOTIDE SEQUENCE [LARGE SCALE GENOMIC DNA]</scope>
    <source>
        <strain evidence="2 3">MUT 4182</strain>
    </source>
</reference>
<proteinExistence type="predicted"/>
<evidence type="ECO:0000313" key="2">
    <source>
        <dbReference type="EMBL" id="KIO28701.1"/>
    </source>
</evidence>
<name>A0A0C3QLW8_9AGAM</name>
<dbReference type="EMBL" id="KN822991">
    <property type="protein sequence ID" value="KIO28701.1"/>
    <property type="molecule type" value="Genomic_DNA"/>
</dbReference>